<dbReference type="Proteomes" id="UP001189429">
    <property type="component" value="Unassembled WGS sequence"/>
</dbReference>
<reference evidence="2" key="1">
    <citation type="submission" date="2023-10" db="EMBL/GenBank/DDBJ databases">
        <authorList>
            <person name="Chen Y."/>
            <person name="Shah S."/>
            <person name="Dougan E. K."/>
            <person name="Thang M."/>
            <person name="Chan C."/>
        </authorList>
    </citation>
    <scope>NUCLEOTIDE SEQUENCE [LARGE SCALE GENOMIC DNA]</scope>
</reference>
<evidence type="ECO:0000313" key="3">
    <source>
        <dbReference type="Proteomes" id="UP001189429"/>
    </source>
</evidence>
<sequence>MAEAAPAGPCLRCGRPGASHAAVVAVPSIFQKVEQCPHRPFCDDCADRKEDLTLPQCECRALIASWDPPRPPRPPKPRQARLVHQEAASAQRAQAFAPAQAAAGATSSRRPRADIASSAAASDGAAMEAVVQRAVTALDKLMGTIGSPAARTSNASAASRDLGSARERPPAETDGPLLPRLAAGQATSDSPEGLPLSPRAAAADASQQVGVSSGPVAAAASQTLAQSLQLRGGRPAKPKTPPGSTPWWRPWKS</sequence>
<feature type="region of interest" description="Disordered" evidence="1">
    <location>
        <begin position="146"/>
        <end position="253"/>
    </location>
</feature>
<organism evidence="2 3">
    <name type="scientific">Prorocentrum cordatum</name>
    <dbReference type="NCBI Taxonomy" id="2364126"/>
    <lineage>
        <taxon>Eukaryota</taxon>
        <taxon>Sar</taxon>
        <taxon>Alveolata</taxon>
        <taxon>Dinophyceae</taxon>
        <taxon>Prorocentrales</taxon>
        <taxon>Prorocentraceae</taxon>
        <taxon>Prorocentrum</taxon>
    </lineage>
</organism>
<gene>
    <name evidence="2" type="ORF">PCOR1329_LOCUS27876</name>
</gene>
<feature type="region of interest" description="Disordered" evidence="1">
    <location>
        <begin position="64"/>
        <end position="126"/>
    </location>
</feature>
<feature type="compositionally biased region" description="Low complexity" evidence="1">
    <location>
        <begin position="147"/>
        <end position="159"/>
    </location>
</feature>
<proteinExistence type="predicted"/>
<keyword evidence="3" id="KW-1185">Reference proteome</keyword>
<dbReference type="EMBL" id="CAUYUJ010010180">
    <property type="protein sequence ID" value="CAK0828724.1"/>
    <property type="molecule type" value="Genomic_DNA"/>
</dbReference>
<feature type="compositionally biased region" description="Low complexity" evidence="1">
    <location>
        <begin position="87"/>
        <end position="126"/>
    </location>
</feature>
<accession>A0ABN9S9Y2</accession>
<name>A0ABN9S9Y2_9DINO</name>
<comment type="caution">
    <text evidence="2">The sequence shown here is derived from an EMBL/GenBank/DDBJ whole genome shotgun (WGS) entry which is preliminary data.</text>
</comment>
<evidence type="ECO:0000256" key="1">
    <source>
        <dbReference type="SAM" id="MobiDB-lite"/>
    </source>
</evidence>
<protein>
    <submittedName>
        <fullName evidence="2">Uncharacterized protein</fullName>
    </submittedName>
</protein>
<evidence type="ECO:0000313" key="2">
    <source>
        <dbReference type="EMBL" id="CAK0828724.1"/>
    </source>
</evidence>
<feature type="compositionally biased region" description="Low complexity" evidence="1">
    <location>
        <begin position="209"/>
        <end position="230"/>
    </location>
</feature>